<comment type="caution">
    <text evidence="11">The sequence shown here is derived from an EMBL/GenBank/DDBJ whole genome shotgun (WGS) entry which is preliminary data.</text>
</comment>
<feature type="transmembrane region" description="Helical" evidence="10">
    <location>
        <begin position="52"/>
        <end position="67"/>
    </location>
</feature>
<sequence length="220" mass="25900">MKPFLIVSIVYFRAVEIINEVVQGLIDTSALEWAGVIIGTFYLIFIAKKNRFGWFFAMVSTSIYIYLCYHAGLYIESALQVFYFVMAIYGWFSWNKVSSKERFIIRWPLKYHLINILVSSIITVLLGYIMVVFTDQKNPYLDAFSTVFSLVATFMVTQRVLENWIYWIVIDAALIFLYSARGLHLTGFHYLVYTIIAIFAFFSWYKLYKAQKIENHIHRT</sequence>
<keyword evidence="6" id="KW-1003">Cell membrane</keyword>
<dbReference type="PANTHER" id="PTHR36122">
    <property type="entry name" value="NICOTINAMIDE RIBOSIDE TRANSPORTER PNUC"/>
    <property type="match status" value="1"/>
</dbReference>
<dbReference type="NCBIfam" id="TIGR01528">
    <property type="entry name" value="NMN_trans_PnuC"/>
    <property type="match status" value="1"/>
</dbReference>
<dbReference type="InterPro" id="IPR006419">
    <property type="entry name" value="NMN_transpt_PnuC"/>
</dbReference>
<keyword evidence="12" id="KW-1185">Reference proteome</keyword>
<comment type="subcellular location">
    <subcellularLocation>
        <location evidence="2">Cell membrane</location>
        <topology evidence="2">Multi-pass membrane protein</topology>
    </subcellularLocation>
</comment>
<evidence type="ECO:0000256" key="1">
    <source>
        <dbReference type="ARBA" id="ARBA00002672"/>
    </source>
</evidence>
<name>A0A4Q4KKX1_9FLAO</name>
<feature type="transmembrane region" description="Helical" evidence="10">
    <location>
        <begin position="139"/>
        <end position="157"/>
    </location>
</feature>
<evidence type="ECO:0000313" key="11">
    <source>
        <dbReference type="EMBL" id="RYM33895.1"/>
    </source>
</evidence>
<feature type="transmembrane region" description="Helical" evidence="10">
    <location>
        <begin position="113"/>
        <end position="133"/>
    </location>
</feature>
<evidence type="ECO:0000313" key="12">
    <source>
        <dbReference type="Proteomes" id="UP000293952"/>
    </source>
</evidence>
<evidence type="ECO:0000256" key="2">
    <source>
        <dbReference type="ARBA" id="ARBA00004651"/>
    </source>
</evidence>
<feature type="transmembrane region" description="Helical" evidence="10">
    <location>
        <begin position="164"/>
        <end position="181"/>
    </location>
</feature>
<evidence type="ECO:0000256" key="6">
    <source>
        <dbReference type="ARBA" id="ARBA00022475"/>
    </source>
</evidence>
<protein>
    <recommendedName>
        <fullName evidence="4">Nicotinamide riboside transporter PnuC</fullName>
    </recommendedName>
</protein>
<keyword evidence="5" id="KW-0813">Transport</keyword>
<dbReference type="GO" id="GO:0034257">
    <property type="term" value="F:nicotinamide riboside transmembrane transporter activity"/>
    <property type="evidence" value="ECO:0007669"/>
    <property type="project" value="InterPro"/>
</dbReference>
<evidence type="ECO:0000256" key="10">
    <source>
        <dbReference type="SAM" id="Phobius"/>
    </source>
</evidence>
<feature type="transmembrane region" description="Helical" evidence="10">
    <location>
        <begin position="187"/>
        <end position="205"/>
    </location>
</feature>
<proteinExistence type="inferred from homology"/>
<organism evidence="11 12">
    <name type="scientific">Brumimicrobium glaciale</name>
    <dbReference type="NCBI Taxonomy" id="200475"/>
    <lineage>
        <taxon>Bacteria</taxon>
        <taxon>Pseudomonadati</taxon>
        <taxon>Bacteroidota</taxon>
        <taxon>Flavobacteriia</taxon>
        <taxon>Flavobacteriales</taxon>
        <taxon>Crocinitomicaceae</taxon>
        <taxon>Brumimicrobium</taxon>
    </lineage>
</organism>
<feature type="transmembrane region" description="Helical" evidence="10">
    <location>
        <begin position="73"/>
        <end position="92"/>
    </location>
</feature>
<dbReference type="PANTHER" id="PTHR36122:SF2">
    <property type="entry name" value="NICOTINAMIDE RIBOSIDE TRANSPORTER PNUC"/>
    <property type="match status" value="1"/>
</dbReference>
<keyword evidence="7 10" id="KW-0812">Transmembrane</keyword>
<evidence type="ECO:0000256" key="9">
    <source>
        <dbReference type="ARBA" id="ARBA00023136"/>
    </source>
</evidence>
<evidence type="ECO:0000256" key="5">
    <source>
        <dbReference type="ARBA" id="ARBA00022448"/>
    </source>
</evidence>
<dbReference type="Pfam" id="PF04973">
    <property type="entry name" value="NMN_transporter"/>
    <property type="match status" value="1"/>
</dbReference>
<dbReference type="OrthoDB" id="9791248at2"/>
<keyword evidence="9 10" id="KW-0472">Membrane</keyword>
<evidence type="ECO:0000256" key="4">
    <source>
        <dbReference type="ARBA" id="ARBA00017522"/>
    </source>
</evidence>
<feature type="transmembrane region" description="Helical" evidence="10">
    <location>
        <begin position="30"/>
        <end position="47"/>
    </location>
</feature>
<accession>A0A4Q4KKX1</accession>
<reference evidence="11 12" key="1">
    <citation type="submission" date="2019-02" db="EMBL/GenBank/DDBJ databases">
        <title>Genome sequence of the sea-ice species Brumimicrobium glaciale.</title>
        <authorList>
            <person name="Bowman J.P."/>
        </authorList>
    </citation>
    <scope>NUCLEOTIDE SEQUENCE [LARGE SCALE GENOMIC DNA]</scope>
    <source>
        <strain evidence="11 12">IC156</strain>
    </source>
</reference>
<keyword evidence="8 10" id="KW-1133">Transmembrane helix</keyword>
<evidence type="ECO:0000256" key="8">
    <source>
        <dbReference type="ARBA" id="ARBA00022989"/>
    </source>
</evidence>
<dbReference type="Proteomes" id="UP000293952">
    <property type="component" value="Unassembled WGS sequence"/>
</dbReference>
<gene>
    <name evidence="11" type="ORF">ERX46_07990</name>
</gene>
<comment type="similarity">
    <text evidence="3">Belongs to the nicotinamide ribonucleoside (NR) uptake permease (TC 4.B.1) family.</text>
</comment>
<dbReference type="EMBL" id="SETE01000003">
    <property type="protein sequence ID" value="RYM33895.1"/>
    <property type="molecule type" value="Genomic_DNA"/>
</dbReference>
<dbReference type="AlphaFoldDB" id="A0A4Q4KKX1"/>
<dbReference type="GO" id="GO:0005886">
    <property type="term" value="C:plasma membrane"/>
    <property type="evidence" value="ECO:0007669"/>
    <property type="project" value="UniProtKB-SubCell"/>
</dbReference>
<evidence type="ECO:0000256" key="3">
    <source>
        <dbReference type="ARBA" id="ARBA00006669"/>
    </source>
</evidence>
<comment type="function">
    <text evidence="1">Required for nicotinamide riboside transport across the inner membrane.</text>
</comment>
<evidence type="ECO:0000256" key="7">
    <source>
        <dbReference type="ARBA" id="ARBA00022692"/>
    </source>
</evidence>